<dbReference type="AlphaFoldDB" id="A0A5B0Q600"/>
<keyword evidence="3" id="KW-1185">Reference proteome</keyword>
<feature type="region of interest" description="Disordered" evidence="1">
    <location>
        <begin position="52"/>
        <end position="96"/>
    </location>
</feature>
<evidence type="ECO:0000256" key="1">
    <source>
        <dbReference type="SAM" id="MobiDB-lite"/>
    </source>
</evidence>
<name>A0A5B0Q600_PUCGR</name>
<reference evidence="2 3" key="1">
    <citation type="submission" date="2019-05" db="EMBL/GenBank/DDBJ databases">
        <title>Emergence of the Ug99 lineage of the wheat stem rust pathogen through somatic hybridization.</title>
        <authorList>
            <person name="Li F."/>
            <person name="Upadhyaya N.M."/>
            <person name="Sperschneider J."/>
            <person name="Matny O."/>
            <person name="Nguyen-Phuc H."/>
            <person name="Mago R."/>
            <person name="Raley C."/>
            <person name="Miller M.E."/>
            <person name="Silverstein K.A.T."/>
            <person name="Henningsen E."/>
            <person name="Hirsch C.D."/>
            <person name="Visser B."/>
            <person name="Pretorius Z.A."/>
            <person name="Steffenson B.J."/>
            <person name="Schwessinger B."/>
            <person name="Dodds P.N."/>
            <person name="Figueroa M."/>
        </authorList>
    </citation>
    <scope>NUCLEOTIDE SEQUENCE [LARGE SCALE GENOMIC DNA]</scope>
    <source>
        <strain evidence="2">21-0</strain>
    </source>
</reference>
<evidence type="ECO:0000313" key="3">
    <source>
        <dbReference type="Proteomes" id="UP000324748"/>
    </source>
</evidence>
<dbReference type="Proteomes" id="UP000324748">
    <property type="component" value="Unassembled WGS sequence"/>
</dbReference>
<dbReference type="EMBL" id="VSWC01000028">
    <property type="protein sequence ID" value="KAA1108509.1"/>
    <property type="molecule type" value="Genomic_DNA"/>
</dbReference>
<sequence>MAQSIGLGQASADDGPAVPIVDSYVKGMSKLQHEFTNRGLNRLRPYSPGILSMIEEDELRDSQQNSGPSGELDAEHNSDDNSSSEDNEDRQEALED</sequence>
<feature type="region of interest" description="Disordered" evidence="1">
    <location>
        <begin position="1"/>
        <end position="20"/>
    </location>
</feature>
<proteinExistence type="predicted"/>
<comment type="caution">
    <text evidence="2">The sequence shown here is derived from an EMBL/GenBank/DDBJ whole genome shotgun (WGS) entry which is preliminary data.</text>
</comment>
<protein>
    <submittedName>
        <fullName evidence="2">Uncharacterized protein</fullName>
    </submittedName>
</protein>
<organism evidence="2 3">
    <name type="scientific">Puccinia graminis f. sp. tritici</name>
    <dbReference type="NCBI Taxonomy" id="56615"/>
    <lineage>
        <taxon>Eukaryota</taxon>
        <taxon>Fungi</taxon>
        <taxon>Dikarya</taxon>
        <taxon>Basidiomycota</taxon>
        <taxon>Pucciniomycotina</taxon>
        <taxon>Pucciniomycetes</taxon>
        <taxon>Pucciniales</taxon>
        <taxon>Pucciniaceae</taxon>
        <taxon>Puccinia</taxon>
    </lineage>
</organism>
<evidence type="ECO:0000313" key="2">
    <source>
        <dbReference type="EMBL" id="KAA1108509.1"/>
    </source>
</evidence>
<accession>A0A5B0Q600</accession>
<gene>
    <name evidence="2" type="ORF">PGT21_014648</name>
</gene>